<dbReference type="Gene3D" id="3.40.50.620">
    <property type="entry name" value="HUPs"/>
    <property type="match status" value="1"/>
</dbReference>
<organism evidence="16 17">
    <name type="scientific">Virgibacillus natechei</name>
    <dbReference type="NCBI Taxonomy" id="1216297"/>
    <lineage>
        <taxon>Bacteria</taxon>
        <taxon>Bacillati</taxon>
        <taxon>Bacillota</taxon>
        <taxon>Bacilli</taxon>
        <taxon>Bacillales</taxon>
        <taxon>Bacillaceae</taxon>
        <taxon>Virgibacillus</taxon>
    </lineage>
</organism>
<dbReference type="NCBIfam" id="NF004162">
    <property type="entry name" value="PRK05627.1-5"/>
    <property type="match status" value="1"/>
</dbReference>
<dbReference type="PANTHER" id="PTHR22749">
    <property type="entry name" value="RIBOFLAVIN KINASE/FMN ADENYLYLTRANSFERASE"/>
    <property type="match status" value="1"/>
</dbReference>
<dbReference type="SUPFAM" id="SSF52374">
    <property type="entry name" value="Nucleotidylyl transferase"/>
    <property type="match status" value="1"/>
</dbReference>
<keyword evidence="7 14" id="KW-0547">Nucleotide-binding</keyword>
<evidence type="ECO:0000256" key="10">
    <source>
        <dbReference type="ARBA" id="ARBA00022840"/>
    </source>
</evidence>
<dbReference type="SUPFAM" id="SSF82114">
    <property type="entry name" value="Riboflavin kinase-like"/>
    <property type="match status" value="1"/>
</dbReference>
<dbReference type="InterPro" id="IPR023468">
    <property type="entry name" value="Riboflavin_kinase"/>
</dbReference>
<dbReference type="Pfam" id="PF06574">
    <property type="entry name" value="FAD_syn"/>
    <property type="match status" value="1"/>
</dbReference>
<dbReference type="EC" id="2.7.7.2" evidence="14"/>
<dbReference type="InterPro" id="IPR015864">
    <property type="entry name" value="FAD_synthase"/>
</dbReference>
<keyword evidence="5 14" id="KW-0808">Transferase</keyword>
<evidence type="ECO:0000256" key="12">
    <source>
        <dbReference type="ARBA" id="ARBA00047880"/>
    </source>
</evidence>
<keyword evidence="9 14" id="KW-0274">FAD</keyword>
<feature type="domain" description="Riboflavin kinase" evidence="15">
    <location>
        <begin position="185"/>
        <end position="311"/>
    </location>
</feature>
<dbReference type="CDD" id="cd02064">
    <property type="entry name" value="FAD_synthetase_N"/>
    <property type="match status" value="1"/>
</dbReference>
<evidence type="ECO:0000256" key="13">
    <source>
        <dbReference type="ARBA" id="ARBA00049494"/>
    </source>
</evidence>
<comment type="pathway">
    <text evidence="1 14">Cofactor biosynthesis; FAD biosynthesis; FAD from FMN: step 1/1.</text>
</comment>
<evidence type="ECO:0000256" key="14">
    <source>
        <dbReference type="PIRNR" id="PIRNR004491"/>
    </source>
</evidence>
<evidence type="ECO:0000256" key="6">
    <source>
        <dbReference type="ARBA" id="ARBA00022695"/>
    </source>
</evidence>
<dbReference type="InterPro" id="IPR002606">
    <property type="entry name" value="Riboflavin_kinase_bac"/>
</dbReference>
<evidence type="ECO:0000313" key="17">
    <source>
        <dbReference type="Proteomes" id="UP001519345"/>
    </source>
</evidence>
<evidence type="ECO:0000256" key="8">
    <source>
        <dbReference type="ARBA" id="ARBA00022777"/>
    </source>
</evidence>
<sequence length="314" mass="35853">MRTFELTHPHSLMTEDLPSVVSAIGFFDGVHRGHQKVIQTAVTEAKNRNMESAVITFHPHPSVVLKKGTQHVQYITPIREKKEMLQKLNVDRLYVIEFNKELSSLSPQRFIDQFIIGLNIKHLVAGFDFSYGHKGQGNMDVMEEHTRGEFTYTAVDKVTIDDEKISSTKIREFLSTGKMQEANVLLGRPLNLAGVVIRGDQRGKAIGYPTANLQLSPDALLPKSGVYAVKVQYKNETYEGMASIGTNPTFTEERTDLSVEVNIFDYNNDLYGEELFIEWHKYFREEKKFDGVSELIDEIANDEIKIRRFFSNQN</sequence>
<dbReference type="Pfam" id="PF01687">
    <property type="entry name" value="Flavokinase"/>
    <property type="match status" value="1"/>
</dbReference>
<dbReference type="EMBL" id="JAGGKX010000001">
    <property type="protein sequence ID" value="MBP1968059.1"/>
    <property type="molecule type" value="Genomic_DNA"/>
</dbReference>
<keyword evidence="17" id="KW-1185">Reference proteome</keyword>
<evidence type="ECO:0000256" key="3">
    <source>
        <dbReference type="ARBA" id="ARBA00022630"/>
    </source>
</evidence>
<proteinExistence type="inferred from homology"/>
<gene>
    <name evidence="16" type="ORF">J2Z83_000151</name>
</gene>
<evidence type="ECO:0000313" key="16">
    <source>
        <dbReference type="EMBL" id="MBP1968059.1"/>
    </source>
</evidence>
<comment type="caution">
    <text evidence="16">The sequence shown here is derived from an EMBL/GenBank/DDBJ whole genome shotgun (WGS) entry which is preliminary data.</text>
</comment>
<keyword evidence="6 14" id="KW-0548">Nucleotidyltransferase</keyword>
<accession>A0ABS4IAV5</accession>
<dbReference type="InterPro" id="IPR014729">
    <property type="entry name" value="Rossmann-like_a/b/a_fold"/>
</dbReference>
<evidence type="ECO:0000256" key="2">
    <source>
        <dbReference type="ARBA" id="ARBA00005201"/>
    </source>
</evidence>
<dbReference type="NCBIfam" id="NF004160">
    <property type="entry name" value="PRK05627.1-3"/>
    <property type="match status" value="1"/>
</dbReference>
<protein>
    <recommendedName>
        <fullName evidence="14">Riboflavin biosynthesis protein</fullName>
    </recommendedName>
    <domain>
        <recommendedName>
            <fullName evidence="14">Riboflavin kinase</fullName>
            <ecNumber evidence="14">2.7.1.26</ecNumber>
        </recommendedName>
        <alternativeName>
            <fullName evidence="14">Flavokinase</fullName>
        </alternativeName>
    </domain>
    <domain>
        <recommendedName>
            <fullName evidence="14">FMN adenylyltransferase</fullName>
            <ecNumber evidence="14">2.7.7.2</ecNumber>
        </recommendedName>
        <alternativeName>
            <fullName evidence="14">FAD pyrophosphorylase</fullName>
        </alternativeName>
        <alternativeName>
            <fullName evidence="14">FAD synthase</fullName>
        </alternativeName>
    </domain>
</protein>
<comment type="catalytic activity">
    <reaction evidence="13 14">
        <text>FMN + ATP + H(+) = FAD + diphosphate</text>
        <dbReference type="Rhea" id="RHEA:17237"/>
        <dbReference type="ChEBI" id="CHEBI:15378"/>
        <dbReference type="ChEBI" id="CHEBI:30616"/>
        <dbReference type="ChEBI" id="CHEBI:33019"/>
        <dbReference type="ChEBI" id="CHEBI:57692"/>
        <dbReference type="ChEBI" id="CHEBI:58210"/>
        <dbReference type="EC" id="2.7.7.2"/>
    </reaction>
</comment>
<evidence type="ECO:0000256" key="9">
    <source>
        <dbReference type="ARBA" id="ARBA00022827"/>
    </source>
</evidence>
<keyword evidence="11" id="KW-0511">Multifunctional enzyme</keyword>
<evidence type="ECO:0000256" key="7">
    <source>
        <dbReference type="ARBA" id="ARBA00022741"/>
    </source>
</evidence>
<evidence type="ECO:0000259" key="15">
    <source>
        <dbReference type="SMART" id="SM00904"/>
    </source>
</evidence>
<evidence type="ECO:0000256" key="5">
    <source>
        <dbReference type="ARBA" id="ARBA00022679"/>
    </source>
</evidence>
<evidence type="ECO:0000256" key="11">
    <source>
        <dbReference type="ARBA" id="ARBA00023268"/>
    </source>
</evidence>
<dbReference type="GO" id="GO:0003919">
    <property type="term" value="F:FMN adenylyltransferase activity"/>
    <property type="evidence" value="ECO:0007669"/>
    <property type="project" value="UniProtKB-EC"/>
</dbReference>
<keyword evidence="3 14" id="KW-0285">Flavoprotein</keyword>
<name>A0ABS4IAV5_9BACI</name>
<keyword evidence="10 14" id="KW-0067">ATP-binding</keyword>
<comment type="catalytic activity">
    <reaction evidence="12 14">
        <text>riboflavin + ATP = FMN + ADP + H(+)</text>
        <dbReference type="Rhea" id="RHEA:14357"/>
        <dbReference type="ChEBI" id="CHEBI:15378"/>
        <dbReference type="ChEBI" id="CHEBI:30616"/>
        <dbReference type="ChEBI" id="CHEBI:57986"/>
        <dbReference type="ChEBI" id="CHEBI:58210"/>
        <dbReference type="ChEBI" id="CHEBI:456216"/>
        <dbReference type="EC" id="2.7.1.26"/>
    </reaction>
</comment>
<keyword evidence="8 14" id="KW-0418">Kinase</keyword>
<reference evidence="16 17" key="1">
    <citation type="submission" date="2021-03" db="EMBL/GenBank/DDBJ databases">
        <title>Genomic Encyclopedia of Type Strains, Phase IV (KMG-IV): sequencing the most valuable type-strain genomes for metagenomic binning, comparative biology and taxonomic classification.</title>
        <authorList>
            <person name="Goeker M."/>
        </authorList>
    </citation>
    <scope>NUCLEOTIDE SEQUENCE [LARGE SCALE GENOMIC DNA]</scope>
    <source>
        <strain evidence="16 17">DSM 25609</strain>
    </source>
</reference>
<dbReference type="InterPro" id="IPR023465">
    <property type="entry name" value="Riboflavin_kinase_dom_sf"/>
</dbReference>
<dbReference type="PIRSF" id="PIRSF004491">
    <property type="entry name" value="FAD_Synth"/>
    <property type="match status" value="1"/>
</dbReference>
<dbReference type="NCBIfam" id="TIGR00083">
    <property type="entry name" value="ribF"/>
    <property type="match status" value="1"/>
</dbReference>
<dbReference type="PANTHER" id="PTHR22749:SF6">
    <property type="entry name" value="RIBOFLAVIN KINASE"/>
    <property type="match status" value="1"/>
</dbReference>
<comment type="pathway">
    <text evidence="2 14">Cofactor biosynthesis; FMN biosynthesis; FMN from riboflavin (ATP route): step 1/1.</text>
</comment>
<dbReference type="Gene3D" id="2.40.30.30">
    <property type="entry name" value="Riboflavin kinase-like"/>
    <property type="match status" value="1"/>
</dbReference>
<dbReference type="SMART" id="SM00904">
    <property type="entry name" value="Flavokinase"/>
    <property type="match status" value="1"/>
</dbReference>
<comment type="similarity">
    <text evidence="14">Belongs to the ribF family.</text>
</comment>
<dbReference type="GO" id="GO:0008531">
    <property type="term" value="F:riboflavin kinase activity"/>
    <property type="evidence" value="ECO:0007669"/>
    <property type="project" value="UniProtKB-EC"/>
</dbReference>
<dbReference type="EC" id="2.7.1.26" evidence="14"/>
<dbReference type="InterPro" id="IPR015865">
    <property type="entry name" value="Riboflavin_kinase_bac/euk"/>
</dbReference>
<keyword evidence="4 14" id="KW-0288">FMN</keyword>
<evidence type="ECO:0000256" key="1">
    <source>
        <dbReference type="ARBA" id="ARBA00004726"/>
    </source>
</evidence>
<dbReference type="RefSeq" id="WP_209461300.1">
    <property type="nucleotide sequence ID" value="NZ_CP110224.1"/>
</dbReference>
<dbReference type="Proteomes" id="UP001519345">
    <property type="component" value="Unassembled WGS sequence"/>
</dbReference>
<evidence type="ECO:0000256" key="4">
    <source>
        <dbReference type="ARBA" id="ARBA00022643"/>
    </source>
</evidence>